<feature type="region of interest" description="Disordered" evidence="7">
    <location>
        <begin position="1"/>
        <end position="28"/>
    </location>
</feature>
<comment type="caution">
    <text evidence="10">The sequence shown here is derived from an EMBL/GenBank/DDBJ whole genome shotgun (WGS) entry which is preliminary data.</text>
</comment>
<feature type="domain" description="ABC3 transporter permease C-terminal" evidence="9">
    <location>
        <begin position="302"/>
        <end position="428"/>
    </location>
</feature>
<keyword evidence="5 8" id="KW-0472">Membrane</keyword>
<gene>
    <name evidence="10" type="ORF">DQG23_37365</name>
</gene>
<feature type="transmembrane region" description="Helical" evidence="8">
    <location>
        <begin position="343"/>
        <end position="374"/>
    </location>
</feature>
<dbReference type="GO" id="GO:0022857">
    <property type="term" value="F:transmembrane transporter activity"/>
    <property type="evidence" value="ECO:0007669"/>
    <property type="project" value="TreeGrafter"/>
</dbReference>
<organism evidence="10 11">
    <name type="scientific">Paenibacillus contaminans</name>
    <dbReference type="NCBI Taxonomy" id="450362"/>
    <lineage>
        <taxon>Bacteria</taxon>
        <taxon>Bacillati</taxon>
        <taxon>Bacillota</taxon>
        <taxon>Bacilli</taxon>
        <taxon>Bacillales</taxon>
        <taxon>Paenibacillaceae</taxon>
        <taxon>Paenibacillus</taxon>
    </lineage>
</organism>
<feature type="domain" description="ABC3 transporter permease C-terminal" evidence="9">
    <location>
        <begin position="837"/>
        <end position="959"/>
    </location>
</feature>
<evidence type="ECO:0000256" key="1">
    <source>
        <dbReference type="ARBA" id="ARBA00004651"/>
    </source>
</evidence>
<keyword evidence="3 8" id="KW-0812">Transmembrane</keyword>
<dbReference type="InterPro" id="IPR003838">
    <property type="entry name" value="ABC3_permease_C"/>
</dbReference>
<evidence type="ECO:0000259" key="9">
    <source>
        <dbReference type="Pfam" id="PF02687"/>
    </source>
</evidence>
<evidence type="ECO:0000256" key="8">
    <source>
        <dbReference type="SAM" id="Phobius"/>
    </source>
</evidence>
<keyword evidence="11" id="KW-1185">Reference proteome</keyword>
<evidence type="ECO:0000256" key="5">
    <source>
        <dbReference type="ARBA" id="ARBA00023136"/>
    </source>
</evidence>
<evidence type="ECO:0000256" key="6">
    <source>
        <dbReference type="ARBA" id="ARBA00038076"/>
    </source>
</evidence>
<evidence type="ECO:0000256" key="2">
    <source>
        <dbReference type="ARBA" id="ARBA00022475"/>
    </source>
</evidence>
<feature type="transmembrane region" description="Helical" evidence="8">
    <location>
        <begin position="929"/>
        <end position="949"/>
    </location>
</feature>
<dbReference type="Pfam" id="PF02687">
    <property type="entry name" value="FtsX"/>
    <property type="match status" value="2"/>
</dbReference>
<sequence length="968" mass="105929">MIRKSPARPIESCGWKTAESSPSNREEAQPTVLRSRLIWKMAWQHLKNNPKQTVLSIAGGCIGAMLIIAALVFHHSFEHSGKRWMEAHFGAIDWEIKPVRPNTSFTPEESAQIADKLAPFRLTTLPVVRTIGTAVKLDDERKPIRASAGTLVLGFDFAAAAAFDDGTQTLSGTSLTEDEAIVSAPVASQLGIAQGDLFGIYEQSGELRLLKAKQIAEERGITGYRGSENASGTIIVRPETARSLAALDDGRFHSMLVTTGLHSASPPHFPVPMPLFEVEEQKETAIGKVKSQQAQYGITFLIASVAASCAGALLLLQVLLMLADMRKEQLGVLRALGMNKRQVRVIFGTEAALLNILSVTFGTLLGSALGYGLIGFFRQQLADTFQRYEGFSIPLLPHLPVKTVLITAAVVAAVQMAITVIASRALTKPSIVQTLRGEGAEPAASRRRSSPGRYLLLVVCAAVSVLHLIQTFTPLGKDWLATMGAGSAKGLSVFGIWLTGSIAAVYVVLQALPLLQKAVSPMFRRIGVNQVSAMLAFRYPLRKKSRAFIVSAIFSIVFMMLTTTVAISYQMLYASEGSIVEDSVMGYPAYAAYSDDAERDALIRTAETEPQLSGLIRRTSAVSPYRLNISAEGVLQEMSAFSVVSYDASFFLNGRLEMIERSPRFASDEEAWNALLQQDNAVILDEKYRYEADLWSDTYRKSSLPQRPLHAGDKIVLTVYEKSAEPNTPNFGKPPKAIAQKEVEIAGFVKGNMSTEFYSLMVASPSFYQAFKTEGFKWPNHPEVGYVFFDFDERNAEATETILDTFALNRQDGLQIPFRQTTGLLLGLRQMVLIFVAFMLLSVMIGLCGLAIVQYRAVHERAKQMAMLRCIGFGRKHIAHLFMLEGSAIGWIGLTNGLLFGSTGAYLIFSLLASQRSPMEPHIPFQYPYLPVSLLFFGLLAVTLLLNAAPAAKSLRLTPGQAIREADL</sequence>
<dbReference type="Proteomes" id="UP000250369">
    <property type="component" value="Unassembled WGS sequence"/>
</dbReference>
<feature type="transmembrane region" description="Helical" evidence="8">
    <location>
        <begin position="454"/>
        <end position="473"/>
    </location>
</feature>
<comment type="subcellular location">
    <subcellularLocation>
        <location evidence="1">Cell membrane</location>
        <topology evidence="1">Multi-pass membrane protein</topology>
    </subcellularLocation>
</comment>
<keyword evidence="2" id="KW-1003">Cell membrane</keyword>
<keyword evidence="4 8" id="KW-1133">Transmembrane helix</keyword>
<protein>
    <recommendedName>
        <fullName evidence="9">ABC3 transporter permease C-terminal domain-containing protein</fullName>
    </recommendedName>
</protein>
<evidence type="ECO:0000313" key="10">
    <source>
        <dbReference type="EMBL" id="RAV10820.1"/>
    </source>
</evidence>
<feature type="transmembrane region" description="Helical" evidence="8">
    <location>
        <begin position="547"/>
        <end position="569"/>
    </location>
</feature>
<feature type="transmembrane region" description="Helical" evidence="8">
    <location>
        <begin position="831"/>
        <end position="857"/>
    </location>
</feature>
<feature type="transmembrane region" description="Helical" evidence="8">
    <location>
        <begin position="404"/>
        <end position="426"/>
    </location>
</feature>
<evidence type="ECO:0000313" key="11">
    <source>
        <dbReference type="Proteomes" id="UP000250369"/>
    </source>
</evidence>
<feature type="transmembrane region" description="Helical" evidence="8">
    <location>
        <begin position="54"/>
        <end position="73"/>
    </location>
</feature>
<proteinExistence type="inferred from homology"/>
<accession>A0A329LUK2</accession>
<evidence type="ECO:0000256" key="4">
    <source>
        <dbReference type="ARBA" id="ARBA00022989"/>
    </source>
</evidence>
<dbReference type="InterPro" id="IPR050250">
    <property type="entry name" value="Macrolide_Exporter_MacB"/>
</dbReference>
<evidence type="ECO:0000256" key="3">
    <source>
        <dbReference type="ARBA" id="ARBA00022692"/>
    </source>
</evidence>
<name>A0A329LUK2_9BACL</name>
<evidence type="ECO:0000256" key="7">
    <source>
        <dbReference type="SAM" id="MobiDB-lite"/>
    </source>
</evidence>
<dbReference type="EMBL" id="QMFB01000041">
    <property type="protein sequence ID" value="RAV10820.1"/>
    <property type="molecule type" value="Genomic_DNA"/>
</dbReference>
<dbReference type="GO" id="GO:0005886">
    <property type="term" value="C:plasma membrane"/>
    <property type="evidence" value="ECO:0007669"/>
    <property type="project" value="UniProtKB-SubCell"/>
</dbReference>
<dbReference type="AlphaFoldDB" id="A0A329LUK2"/>
<feature type="transmembrane region" description="Helical" evidence="8">
    <location>
        <begin position="296"/>
        <end position="322"/>
    </location>
</feature>
<comment type="similarity">
    <text evidence="6">Belongs to the ABC-4 integral membrane protein family.</text>
</comment>
<dbReference type="PANTHER" id="PTHR30572:SF4">
    <property type="entry name" value="ABC TRANSPORTER PERMEASE YTRF"/>
    <property type="match status" value="1"/>
</dbReference>
<dbReference type="PANTHER" id="PTHR30572">
    <property type="entry name" value="MEMBRANE COMPONENT OF TRANSPORTER-RELATED"/>
    <property type="match status" value="1"/>
</dbReference>
<reference evidence="10 11" key="1">
    <citation type="journal article" date="2009" name="Int. J. Syst. Evol. Microbiol.">
        <title>Paenibacillus contaminans sp. nov., isolated from a contaminated laboratory plate.</title>
        <authorList>
            <person name="Chou J.H."/>
            <person name="Lee J.H."/>
            <person name="Lin M.C."/>
            <person name="Chang P.S."/>
            <person name="Arun A.B."/>
            <person name="Young C.C."/>
            <person name="Chen W.M."/>
        </authorList>
    </citation>
    <scope>NUCLEOTIDE SEQUENCE [LARGE SCALE GENOMIC DNA]</scope>
    <source>
        <strain evidence="10 11">CKOBP-6</strain>
    </source>
</reference>
<feature type="transmembrane region" description="Helical" evidence="8">
    <location>
        <begin position="878"/>
        <end position="909"/>
    </location>
</feature>
<feature type="transmembrane region" description="Helical" evidence="8">
    <location>
        <begin position="493"/>
        <end position="515"/>
    </location>
</feature>